<dbReference type="SUPFAM" id="SSF56601">
    <property type="entry name" value="beta-lactamase/transpeptidase-like"/>
    <property type="match status" value="1"/>
</dbReference>
<accession>A0ABV5CH87</accession>
<feature type="chain" id="PRO_5046122650" evidence="1">
    <location>
        <begin position="20"/>
        <end position="386"/>
    </location>
</feature>
<dbReference type="PANTHER" id="PTHR46825">
    <property type="entry name" value="D-ALANYL-D-ALANINE-CARBOXYPEPTIDASE/ENDOPEPTIDASE AMPH"/>
    <property type="match status" value="1"/>
</dbReference>
<name>A0ABV5CH87_9SPHI</name>
<keyword evidence="3" id="KW-0378">Hydrolase</keyword>
<dbReference type="EMBL" id="JBBVGT010000003">
    <property type="protein sequence ID" value="MFB5946851.1"/>
    <property type="molecule type" value="Genomic_DNA"/>
</dbReference>
<sequence length="386" mass="43502">MNKIALYLTLIFLCSHVFAQKTPLSEKTIKSTEKEINKVIDKFDAVGLSIVVVKADEVIYSNSFGYKNLETKETLELNDIFRIASISKSFSATAIMQLIEQGKISLDDDLSDLIGFKVRNPKYPNTVITLRMALSHTSSISDSKGYFKLDIIDPRKNPDWALSYNDYKPGTDYEYCNLGFNMIGTIIERISGKRFDHYIKDNILSPLGLYGGYNVNELDSERFVTLYNYDKQIQRFEPSPSAYAKRTEDIENYVMGYSAPIFSPTGGMKISAPDLATYMTMHMNFGSYQDIDIISEKSARMMQSPVAHKEGYGLALRKTDELIDGVSLTGHTGSAYGLYSAMFFHPEDKYGFVVITNGINIPPTDDINSFQKAIISCLYKNFIQGK</sequence>
<dbReference type="InterPro" id="IPR050491">
    <property type="entry name" value="AmpC-like"/>
</dbReference>
<dbReference type="Pfam" id="PF00144">
    <property type="entry name" value="Beta-lactamase"/>
    <property type="match status" value="1"/>
</dbReference>
<dbReference type="RefSeq" id="WP_375558380.1">
    <property type="nucleotide sequence ID" value="NZ_JBBVGT010000003.1"/>
</dbReference>
<dbReference type="Proteomes" id="UP001580928">
    <property type="component" value="Unassembled WGS sequence"/>
</dbReference>
<evidence type="ECO:0000256" key="1">
    <source>
        <dbReference type="SAM" id="SignalP"/>
    </source>
</evidence>
<gene>
    <name evidence="3" type="ORF">WKR92_13535</name>
</gene>
<comment type="caution">
    <text evidence="3">The sequence shown here is derived from an EMBL/GenBank/DDBJ whole genome shotgun (WGS) entry which is preliminary data.</text>
</comment>
<dbReference type="EC" id="3.1.1.103" evidence="3"/>
<organism evidence="3 4">
    <name type="scientific">Albibacterium profundi</name>
    <dbReference type="NCBI Taxonomy" id="3134906"/>
    <lineage>
        <taxon>Bacteria</taxon>
        <taxon>Pseudomonadati</taxon>
        <taxon>Bacteroidota</taxon>
        <taxon>Sphingobacteriia</taxon>
        <taxon>Sphingobacteriales</taxon>
        <taxon>Sphingobacteriaceae</taxon>
        <taxon>Albibacterium</taxon>
    </lineage>
</organism>
<dbReference type="InterPro" id="IPR012338">
    <property type="entry name" value="Beta-lactam/transpept-like"/>
</dbReference>
<reference evidence="3 4" key="1">
    <citation type="submission" date="2024-04" db="EMBL/GenBank/DDBJ databases">
        <title>Albibacterium profundi sp. nov., isolated from sediment of the Challenger Deep of Mariana Trench.</title>
        <authorList>
            <person name="Wang Y."/>
        </authorList>
    </citation>
    <scope>NUCLEOTIDE SEQUENCE [LARGE SCALE GENOMIC DNA]</scope>
    <source>
        <strain evidence="3 4">RHL897</strain>
    </source>
</reference>
<evidence type="ECO:0000313" key="4">
    <source>
        <dbReference type="Proteomes" id="UP001580928"/>
    </source>
</evidence>
<dbReference type="InterPro" id="IPR001466">
    <property type="entry name" value="Beta-lactam-related"/>
</dbReference>
<dbReference type="GO" id="GO:0016787">
    <property type="term" value="F:hydrolase activity"/>
    <property type="evidence" value="ECO:0007669"/>
    <property type="project" value="UniProtKB-KW"/>
</dbReference>
<keyword evidence="4" id="KW-1185">Reference proteome</keyword>
<keyword evidence="1" id="KW-0732">Signal</keyword>
<evidence type="ECO:0000313" key="3">
    <source>
        <dbReference type="EMBL" id="MFB5946851.1"/>
    </source>
</evidence>
<feature type="signal peptide" evidence="1">
    <location>
        <begin position="1"/>
        <end position="19"/>
    </location>
</feature>
<proteinExistence type="predicted"/>
<dbReference type="PANTHER" id="PTHR46825:SF9">
    <property type="entry name" value="BETA-LACTAMASE-RELATED DOMAIN-CONTAINING PROTEIN"/>
    <property type="match status" value="1"/>
</dbReference>
<evidence type="ECO:0000259" key="2">
    <source>
        <dbReference type="Pfam" id="PF00144"/>
    </source>
</evidence>
<feature type="domain" description="Beta-lactamase-related" evidence="2">
    <location>
        <begin position="37"/>
        <end position="358"/>
    </location>
</feature>
<dbReference type="Gene3D" id="3.40.710.10">
    <property type="entry name" value="DD-peptidase/beta-lactamase superfamily"/>
    <property type="match status" value="1"/>
</dbReference>
<protein>
    <submittedName>
        <fullName evidence="3">Serine hydrolase domain-containing protein</fullName>
        <ecNumber evidence="3">3.1.1.103</ecNumber>
    </submittedName>
</protein>